<dbReference type="SMART" id="SM00465">
    <property type="entry name" value="GIYc"/>
    <property type="match status" value="1"/>
</dbReference>
<gene>
    <name evidence="2" type="ORF">EMLJLAPB_01103</name>
</gene>
<dbReference type="CDD" id="cd10441">
    <property type="entry name" value="GIY-YIG_COG1833"/>
    <property type="match status" value="1"/>
</dbReference>
<protein>
    <recommendedName>
        <fullName evidence="1">GIY-YIG domain-containing protein</fullName>
    </recommendedName>
</protein>
<evidence type="ECO:0000259" key="1">
    <source>
        <dbReference type="SMART" id="SM00465"/>
    </source>
</evidence>
<evidence type="ECO:0000313" key="3">
    <source>
        <dbReference type="Proteomes" id="UP000634805"/>
    </source>
</evidence>
<accession>A0A811TBY6</accession>
<dbReference type="AlphaFoldDB" id="A0A811TBY6"/>
<organism evidence="2 3">
    <name type="scientific">Candidatus Argoarchaeum ethanivorans</name>
    <dbReference type="NCBI Taxonomy" id="2608793"/>
    <lineage>
        <taxon>Archaea</taxon>
        <taxon>Methanobacteriati</taxon>
        <taxon>Methanobacteriota</taxon>
        <taxon>Stenosarchaea group</taxon>
        <taxon>Methanomicrobia</taxon>
        <taxon>Methanosarcinales</taxon>
        <taxon>Methanosarcinales incertae sedis</taxon>
        <taxon>GOM Arc I cluster</taxon>
        <taxon>Candidatus Argoarchaeum</taxon>
    </lineage>
</organism>
<dbReference type="InterPro" id="IPR002837">
    <property type="entry name" value="DUF123"/>
</dbReference>
<dbReference type="PANTHER" id="PTHR37460:SF1">
    <property type="entry name" value="ENDONUCLEASE III"/>
    <property type="match status" value="1"/>
</dbReference>
<sequence>MQINKGIYTIILYVKQNTIIHTGGLGKITYMRGCYAYTGSARSKSGFSRIRRHINVLKGINKTRHWHIDYLLPSATLKAIVATNTEKNLECQISNQIKTTTTSIKNFGSTDCTCTSHLQYHSNFHRLLEYTLNAYITHTDNIDMYLLK</sequence>
<feature type="domain" description="GIY-YIG" evidence="1">
    <location>
        <begin position="22"/>
        <end position="122"/>
    </location>
</feature>
<reference evidence="2" key="1">
    <citation type="submission" date="2020-10" db="EMBL/GenBank/DDBJ databases">
        <authorList>
            <person name="Hahn C.J."/>
            <person name="Laso-Perez R."/>
            <person name="Vulcano F."/>
            <person name="Vaziourakis K.-M."/>
            <person name="Stokke R."/>
            <person name="Steen I.H."/>
            <person name="Teske A."/>
            <person name="Boetius A."/>
            <person name="Liebeke M."/>
            <person name="Amann R."/>
            <person name="Knittel K."/>
        </authorList>
    </citation>
    <scope>NUCLEOTIDE SEQUENCE</scope>
    <source>
        <strain evidence="2">Gfbio:e3339647-f889-4370-9287-4fb5cb688e4c:AG392D22_GoMArc1</strain>
    </source>
</reference>
<dbReference type="PANTHER" id="PTHR37460">
    <property type="entry name" value="ENDONUCLEASE III"/>
    <property type="match status" value="1"/>
</dbReference>
<dbReference type="InterPro" id="IPR000305">
    <property type="entry name" value="GIY-YIG_endonuc"/>
</dbReference>
<name>A0A811TBY6_9EURY</name>
<dbReference type="Pfam" id="PF01986">
    <property type="entry name" value="DUF123"/>
    <property type="match status" value="1"/>
</dbReference>
<proteinExistence type="predicted"/>
<dbReference type="Proteomes" id="UP000634805">
    <property type="component" value="Unassembled WGS sequence"/>
</dbReference>
<dbReference type="EMBL" id="CAJHIS010000047">
    <property type="protein sequence ID" value="CAD6495017.1"/>
    <property type="molecule type" value="Genomic_DNA"/>
</dbReference>
<evidence type="ECO:0000313" key="2">
    <source>
        <dbReference type="EMBL" id="CAD6495017.1"/>
    </source>
</evidence>
<comment type="caution">
    <text evidence="2">The sequence shown here is derived from an EMBL/GenBank/DDBJ whole genome shotgun (WGS) entry which is preliminary data.</text>
</comment>